<protein>
    <submittedName>
        <fullName evidence="1">Uncharacterized protein</fullName>
    </submittedName>
</protein>
<accession>A0ABW3B4J0</accession>
<name>A0ABW3B4J0_9FLAO</name>
<dbReference type="RefSeq" id="WP_379934889.1">
    <property type="nucleotide sequence ID" value="NZ_JBHTHY010000011.1"/>
</dbReference>
<evidence type="ECO:0000313" key="2">
    <source>
        <dbReference type="Proteomes" id="UP001597012"/>
    </source>
</evidence>
<dbReference type="EMBL" id="JBHTHY010000011">
    <property type="protein sequence ID" value="MFD0798232.1"/>
    <property type="molecule type" value="Genomic_DNA"/>
</dbReference>
<sequence>MKNLIIENIKSLLDKVIVAQQPKREAKMVLVYVRRDDNSER</sequence>
<dbReference type="Proteomes" id="UP001597012">
    <property type="component" value="Unassembled WGS sequence"/>
</dbReference>
<proteinExistence type="predicted"/>
<keyword evidence="2" id="KW-1185">Reference proteome</keyword>
<comment type="caution">
    <text evidence="1">The sequence shown here is derived from an EMBL/GenBank/DDBJ whole genome shotgun (WGS) entry which is preliminary data.</text>
</comment>
<gene>
    <name evidence="1" type="ORF">ACFQZJ_12240</name>
</gene>
<evidence type="ECO:0000313" key="1">
    <source>
        <dbReference type="EMBL" id="MFD0798232.1"/>
    </source>
</evidence>
<reference evidence="2" key="1">
    <citation type="journal article" date="2019" name="Int. J. Syst. Evol. Microbiol.">
        <title>The Global Catalogue of Microorganisms (GCM) 10K type strain sequencing project: providing services to taxonomists for standard genome sequencing and annotation.</title>
        <authorList>
            <consortium name="The Broad Institute Genomics Platform"/>
            <consortium name="The Broad Institute Genome Sequencing Center for Infectious Disease"/>
            <person name="Wu L."/>
            <person name="Ma J."/>
        </authorList>
    </citation>
    <scope>NUCLEOTIDE SEQUENCE [LARGE SCALE GENOMIC DNA]</scope>
    <source>
        <strain evidence="2">CCUG 61948</strain>
    </source>
</reference>
<organism evidence="1 2">
    <name type="scientific">Maribacter chungangensis</name>
    <dbReference type="NCBI Taxonomy" id="1069117"/>
    <lineage>
        <taxon>Bacteria</taxon>
        <taxon>Pseudomonadati</taxon>
        <taxon>Bacteroidota</taxon>
        <taxon>Flavobacteriia</taxon>
        <taxon>Flavobacteriales</taxon>
        <taxon>Flavobacteriaceae</taxon>
        <taxon>Maribacter</taxon>
    </lineage>
</organism>